<dbReference type="GO" id="GO:0050661">
    <property type="term" value="F:NADP binding"/>
    <property type="evidence" value="ECO:0007669"/>
    <property type="project" value="InterPro"/>
</dbReference>
<dbReference type="SUPFAM" id="SSF48179">
    <property type="entry name" value="6-phosphogluconate dehydrogenase C-terminal domain-like"/>
    <property type="match status" value="1"/>
</dbReference>
<protein>
    <submittedName>
        <fullName evidence="7">NAD-binding protein</fullName>
    </submittedName>
</protein>
<dbReference type="Pfam" id="PF14833">
    <property type="entry name" value="NAD_binding_11"/>
    <property type="match status" value="1"/>
</dbReference>
<dbReference type="PANTHER" id="PTHR43060">
    <property type="entry name" value="3-HYDROXYISOBUTYRATE DEHYDROGENASE-LIKE 1, MITOCHONDRIAL-RELATED"/>
    <property type="match status" value="1"/>
</dbReference>
<dbReference type="Proteomes" id="UP000433071">
    <property type="component" value="Unassembled WGS sequence"/>
</dbReference>
<keyword evidence="8" id="KW-1185">Reference proteome</keyword>
<dbReference type="InterPro" id="IPR008927">
    <property type="entry name" value="6-PGluconate_DH-like_C_sf"/>
</dbReference>
<organism evidence="7 8">
    <name type="scientific">Agromyces bracchium</name>
    <dbReference type="NCBI Taxonomy" id="88376"/>
    <lineage>
        <taxon>Bacteria</taxon>
        <taxon>Bacillati</taxon>
        <taxon>Actinomycetota</taxon>
        <taxon>Actinomycetes</taxon>
        <taxon>Micrococcales</taxon>
        <taxon>Microbacteriaceae</taxon>
        <taxon>Agromyces</taxon>
    </lineage>
</organism>
<feature type="domain" description="6-phosphogluconate dehydrogenase NADP-binding" evidence="5">
    <location>
        <begin position="10"/>
        <end position="169"/>
    </location>
</feature>
<proteinExistence type="inferred from homology"/>
<dbReference type="InterPro" id="IPR015815">
    <property type="entry name" value="HIBADH-related"/>
</dbReference>
<dbReference type="InterPro" id="IPR013328">
    <property type="entry name" value="6PGD_dom2"/>
</dbReference>
<evidence type="ECO:0000256" key="3">
    <source>
        <dbReference type="ARBA" id="ARBA00023027"/>
    </source>
</evidence>
<dbReference type="Pfam" id="PF03446">
    <property type="entry name" value="NAD_binding_2"/>
    <property type="match status" value="1"/>
</dbReference>
<reference evidence="7 8" key="1">
    <citation type="submission" date="2019-11" db="EMBL/GenBank/DDBJ databases">
        <title>Agromyces kandeliae sp. nov., isolated from mangrove soil.</title>
        <authorList>
            <person name="Wang R."/>
        </authorList>
    </citation>
    <scope>NUCLEOTIDE SEQUENCE [LARGE SCALE GENOMIC DNA]</scope>
    <source>
        <strain evidence="7 8">JCM 11433</strain>
    </source>
</reference>
<dbReference type="InterPro" id="IPR036291">
    <property type="entry name" value="NAD(P)-bd_dom_sf"/>
</dbReference>
<sequence>MTAERPFDRLGFIGLGVMGSGQSANLTRKAELPVTVFDMFPEAVDRLVEAGARAAGSVAEVAAGSDVVFLSLPGGPQVEEVVLGEDGVFANARPGTIVVDLSTVPVAVAQRIGRAADERGLAFIDAPVARTRQAAIDGTLSITAGGDRAVFDRVEPLLRTMATDVTWCGANGAGALIKLVNNMVVFETVVALAEALTLIRRSGLVDPALAWDALGQGSAASFTLENHGRKALLPDVHAEGVFPAAYMRKDLGYALELAEQLDTTLPSATLAHDLLGKAVDGGLGTAYHTAVVRVIEGAV</sequence>
<dbReference type="Gene3D" id="3.40.50.720">
    <property type="entry name" value="NAD(P)-binding Rossmann-like Domain"/>
    <property type="match status" value="1"/>
</dbReference>
<dbReference type="PANTHER" id="PTHR43060:SF15">
    <property type="entry name" value="3-HYDROXYISOBUTYRATE DEHYDROGENASE-LIKE 1, MITOCHONDRIAL-RELATED"/>
    <property type="match status" value="1"/>
</dbReference>
<evidence type="ECO:0000313" key="7">
    <source>
        <dbReference type="EMBL" id="MTH69284.1"/>
    </source>
</evidence>
<dbReference type="EMBL" id="WMLB01000025">
    <property type="protein sequence ID" value="MTH69284.1"/>
    <property type="molecule type" value="Genomic_DNA"/>
</dbReference>
<dbReference type="InterPro" id="IPR029154">
    <property type="entry name" value="HIBADH-like_NADP-bd"/>
</dbReference>
<evidence type="ECO:0000256" key="1">
    <source>
        <dbReference type="ARBA" id="ARBA00009080"/>
    </source>
</evidence>
<dbReference type="AlphaFoldDB" id="A0A6I3M7H6"/>
<accession>A0A6I3M7H6</accession>
<dbReference type="RefSeq" id="WP_155052286.1">
    <property type="nucleotide sequence ID" value="NZ_BAAAIB010000014.1"/>
</dbReference>
<dbReference type="PIRSF" id="PIRSF000103">
    <property type="entry name" value="HIBADH"/>
    <property type="match status" value="1"/>
</dbReference>
<comment type="caution">
    <text evidence="7">The sequence shown here is derived from an EMBL/GenBank/DDBJ whole genome shotgun (WGS) entry which is preliminary data.</text>
</comment>
<keyword evidence="2" id="KW-0560">Oxidoreductase</keyword>
<evidence type="ECO:0000259" key="6">
    <source>
        <dbReference type="Pfam" id="PF14833"/>
    </source>
</evidence>
<evidence type="ECO:0000256" key="2">
    <source>
        <dbReference type="ARBA" id="ARBA00023002"/>
    </source>
</evidence>
<comment type="similarity">
    <text evidence="1">Belongs to the HIBADH-related family.</text>
</comment>
<feature type="active site" evidence="4">
    <location>
        <position position="178"/>
    </location>
</feature>
<name>A0A6I3M7H6_9MICO</name>
<evidence type="ECO:0000313" key="8">
    <source>
        <dbReference type="Proteomes" id="UP000433071"/>
    </source>
</evidence>
<dbReference type="SUPFAM" id="SSF51735">
    <property type="entry name" value="NAD(P)-binding Rossmann-fold domains"/>
    <property type="match status" value="1"/>
</dbReference>
<dbReference type="OrthoDB" id="3185659at2"/>
<evidence type="ECO:0000256" key="4">
    <source>
        <dbReference type="PIRSR" id="PIRSR000103-1"/>
    </source>
</evidence>
<dbReference type="GO" id="GO:0016491">
    <property type="term" value="F:oxidoreductase activity"/>
    <property type="evidence" value="ECO:0007669"/>
    <property type="project" value="UniProtKB-KW"/>
</dbReference>
<keyword evidence="3" id="KW-0520">NAD</keyword>
<gene>
    <name evidence="7" type="ORF">GJ743_12990</name>
</gene>
<evidence type="ECO:0000259" key="5">
    <source>
        <dbReference type="Pfam" id="PF03446"/>
    </source>
</evidence>
<feature type="domain" description="3-hydroxyisobutyrate dehydrogenase-like NAD-binding" evidence="6">
    <location>
        <begin position="172"/>
        <end position="295"/>
    </location>
</feature>
<dbReference type="Gene3D" id="1.10.1040.10">
    <property type="entry name" value="N-(1-d-carboxylethyl)-l-norvaline Dehydrogenase, domain 2"/>
    <property type="match status" value="1"/>
</dbReference>
<dbReference type="InterPro" id="IPR006115">
    <property type="entry name" value="6PGDH_NADP-bd"/>
</dbReference>
<dbReference type="GO" id="GO:0051287">
    <property type="term" value="F:NAD binding"/>
    <property type="evidence" value="ECO:0007669"/>
    <property type="project" value="InterPro"/>
</dbReference>